<organism evidence="7 8">
    <name type="scientific">Helicovermis profundi</name>
    <dbReference type="NCBI Taxonomy" id="3065157"/>
    <lineage>
        <taxon>Bacteria</taxon>
        <taxon>Bacillati</taxon>
        <taxon>Bacillota</taxon>
        <taxon>Clostridia</taxon>
        <taxon>Helicovermis</taxon>
    </lineage>
</organism>
<dbReference type="SMART" id="SM00245">
    <property type="entry name" value="TSPc"/>
    <property type="match status" value="1"/>
</dbReference>
<dbReference type="Gene3D" id="2.30.42.10">
    <property type="match status" value="1"/>
</dbReference>
<dbReference type="InterPro" id="IPR029045">
    <property type="entry name" value="ClpP/crotonase-like_dom_sf"/>
</dbReference>
<sequence length="395" mass="43680">MMKKRNAALIVVLSIILSAIVTFTFSNVVQIKMDDKVVLTKDDYNYLISLKNRYSKIEKLKAYIDKNYYIPVDDSVFQDAMIKGMFSSLNDPYSVYFDKKAFKDFNEQTSGKYAGIGIIVSINDDGLIEIISPIEDTPGEKAGLLPGDKIIKVNGVVVGKDNYAKAIDIMKGEPNTDVTITVSREGQDPFDLVITREIITVKAVKSKVLDNDIGYIRITSFDTSSHDEFKDHLKELTDKNIKGLIIDLRNNPGGSLYSVDKIADMLLGEQVIVYTEDRAGKKEYYRSDPRKVNVPIAVLVNKGSASASEILTGAIKDSGSGTIIGTQTYGKGVVQTVNPLDDETGFKLTTSQYFTPNGNNINKIGITPDIIIEKTDKGDNQLDKALEVIKNKMIK</sequence>
<comment type="similarity">
    <text evidence="1 5">Belongs to the peptidase S41A family.</text>
</comment>
<dbReference type="InterPro" id="IPR005151">
    <property type="entry name" value="Tail-specific_protease"/>
</dbReference>
<dbReference type="Pfam" id="PF03572">
    <property type="entry name" value="Peptidase_S41"/>
    <property type="match status" value="1"/>
</dbReference>
<dbReference type="Gene3D" id="3.30.750.44">
    <property type="match status" value="1"/>
</dbReference>
<dbReference type="Pfam" id="PF22694">
    <property type="entry name" value="CtpB_N-like"/>
    <property type="match status" value="1"/>
</dbReference>
<dbReference type="Proteomes" id="UP001321786">
    <property type="component" value="Chromosome"/>
</dbReference>
<dbReference type="InterPro" id="IPR041489">
    <property type="entry name" value="PDZ_6"/>
</dbReference>
<evidence type="ECO:0000256" key="5">
    <source>
        <dbReference type="RuleBase" id="RU004404"/>
    </source>
</evidence>
<dbReference type="GO" id="GO:0030288">
    <property type="term" value="C:outer membrane-bounded periplasmic space"/>
    <property type="evidence" value="ECO:0007669"/>
    <property type="project" value="TreeGrafter"/>
</dbReference>
<evidence type="ECO:0000256" key="1">
    <source>
        <dbReference type="ARBA" id="ARBA00009179"/>
    </source>
</evidence>
<dbReference type="SMART" id="SM00228">
    <property type="entry name" value="PDZ"/>
    <property type="match status" value="1"/>
</dbReference>
<feature type="domain" description="PDZ" evidence="6">
    <location>
        <begin position="102"/>
        <end position="171"/>
    </location>
</feature>
<protein>
    <submittedName>
        <fullName evidence="7">S41 family peptidase</fullName>
    </submittedName>
</protein>
<keyword evidence="2 5" id="KW-0645">Protease</keyword>
<dbReference type="CDD" id="cd07560">
    <property type="entry name" value="Peptidase_S41_CPP"/>
    <property type="match status" value="1"/>
</dbReference>
<dbReference type="Pfam" id="PF17820">
    <property type="entry name" value="PDZ_6"/>
    <property type="match status" value="1"/>
</dbReference>
<dbReference type="NCBIfam" id="TIGR00225">
    <property type="entry name" value="prc"/>
    <property type="match status" value="1"/>
</dbReference>
<evidence type="ECO:0000313" key="8">
    <source>
        <dbReference type="Proteomes" id="UP001321786"/>
    </source>
</evidence>
<keyword evidence="8" id="KW-1185">Reference proteome</keyword>
<dbReference type="AlphaFoldDB" id="A0AAU9EGB1"/>
<dbReference type="InterPro" id="IPR036034">
    <property type="entry name" value="PDZ_sf"/>
</dbReference>
<keyword evidence="4 5" id="KW-0720">Serine protease</keyword>
<dbReference type="SUPFAM" id="SSF52096">
    <property type="entry name" value="ClpP/crotonase"/>
    <property type="match status" value="1"/>
</dbReference>
<dbReference type="InterPro" id="IPR004447">
    <property type="entry name" value="Peptidase_S41A"/>
</dbReference>
<keyword evidence="3 5" id="KW-0378">Hydrolase</keyword>
<dbReference type="InterPro" id="IPR055210">
    <property type="entry name" value="CtpA/B_N"/>
</dbReference>
<dbReference type="SUPFAM" id="SSF50156">
    <property type="entry name" value="PDZ domain-like"/>
    <property type="match status" value="1"/>
</dbReference>
<dbReference type="GO" id="GO:0006508">
    <property type="term" value="P:proteolysis"/>
    <property type="evidence" value="ECO:0007669"/>
    <property type="project" value="UniProtKB-KW"/>
</dbReference>
<name>A0AAU9EGB1_9FIRM</name>
<dbReference type="GO" id="GO:0008236">
    <property type="term" value="F:serine-type peptidase activity"/>
    <property type="evidence" value="ECO:0007669"/>
    <property type="project" value="UniProtKB-KW"/>
</dbReference>
<dbReference type="GO" id="GO:0004175">
    <property type="term" value="F:endopeptidase activity"/>
    <property type="evidence" value="ECO:0007669"/>
    <property type="project" value="TreeGrafter"/>
</dbReference>
<dbReference type="PANTHER" id="PTHR32060">
    <property type="entry name" value="TAIL-SPECIFIC PROTEASE"/>
    <property type="match status" value="1"/>
</dbReference>
<dbReference type="PROSITE" id="PS50106">
    <property type="entry name" value="PDZ"/>
    <property type="match status" value="1"/>
</dbReference>
<dbReference type="RefSeq" id="WP_338536777.1">
    <property type="nucleotide sequence ID" value="NZ_AP028654.1"/>
</dbReference>
<evidence type="ECO:0000256" key="4">
    <source>
        <dbReference type="ARBA" id="ARBA00022825"/>
    </source>
</evidence>
<dbReference type="PANTHER" id="PTHR32060:SF30">
    <property type="entry name" value="CARBOXY-TERMINAL PROCESSING PROTEASE CTPA"/>
    <property type="match status" value="1"/>
</dbReference>
<dbReference type="GO" id="GO:0007165">
    <property type="term" value="P:signal transduction"/>
    <property type="evidence" value="ECO:0007669"/>
    <property type="project" value="TreeGrafter"/>
</dbReference>
<dbReference type="Gene3D" id="3.90.226.10">
    <property type="entry name" value="2-enoyl-CoA Hydratase, Chain A, domain 1"/>
    <property type="match status" value="1"/>
</dbReference>
<evidence type="ECO:0000259" key="6">
    <source>
        <dbReference type="PROSITE" id="PS50106"/>
    </source>
</evidence>
<dbReference type="CDD" id="cd06782">
    <property type="entry name" value="cpPDZ_CPP-like"/>
    <property type="match status" value="1"/>
</dbReference>
<evidence type="ECO:0000256" key="3">
    <source>
        <dbReference type="ARBA" id="ARBA00022801"/>
    </source>
</evidence>
<accession>A0AAU9EGB1</accession>
<dbReference type="EMBL" id="AP028654">
    <property type="protein sequence ID" value="BEP28458.1"/>
    <property type="molecule type" value="Genomic_DNA"/>
</dbReference>
<evidence type="ECO:0000256" key="2">
    <source>
        <dbReference type="ARBA" id="ARBA00022670"/>
    </source>
</evidence>
<evidence type="ECO:0000313" key="7">
    <source>
        <dbReference type="EMBL" id="BEP28458.1"/>
    </source>
</evidence>
<proteinExistence type="inferred from homology"/>
<dbReference type="KEGG" id="hprf:HLPR_07890"/>
<gene>
    <name evidence="7" type="ORF">HLPR_07890</name>
</gene>
<dbReference type="InterPro" id="IPR001478">
    <property type="entry name" value="PDZ"/>
</dbReference>
<reference evidence="7 8" key="1">
    <citation type="submission" date="2023-08" db="EMBL/GenBank/DDBJ databases">
        <title>Helicovermis profunda gen. nov., sp. nov., a novel mesophilic, fermentative bacterium within the Bacillota from a deep-sea hydrothermal vent chimney.</title>
        <authorList>
            <person name="Miyazaki U."/>
            <person name="Mizutani D."/>
            <person name="Hashimoto Y."/>
            <person name="Tame A."/>
            <person name="Sawayama S."/>
            <person name="Miyazaki J."/>
            <person name="Takai K."/>
            <person name="Nakagawa S."/>
        </authorList>
    </citation>
    <scope>NUCLEOTIDE SEQUENCE [LARGE SCALE GENOMIC DNA]</scope>
    <source>
        <strain evidence="7 8">S502</strain>
    </source>
</reference>